<dbReference type="InterPro" id="IPR036914">
    <property type="entry name" value="MGS-like_dom_sf"/>
</dbReference>
<dbReference type="GO" id="GO:0006189">
    <property type="term" value="P:'de novo' IMP biosynthetic process"/>
    <property type="evidence" value="ECO:0007669"/>
    <property type="project" value="UniProtKB-UniPathway"/>
</dbReference>
<dbReference type="NCBIfam" id="TIGR00355">
    <property type="entry name" value="purH"/>
    <property type="match status" value="1"/>
</dbReference>
<dbReference type="InterPro" id="IPR002695">
    <property type="entry name" value="PurH-like"/>
</dbReference>
<evidence type="ECO:0000256" key="1">
    <source>
        <dbReference type="ARBA" id="ARBA00004844"/>
    </source>
</evidence>
<proteinExistence type="inferred from homology"/>
<dbReference type="HAMAP" id="MF_00139">
    <property type="entry name" value="PurH"/>
    <property type="match status" value="1"/>
</dbReference>
<dbReference type="NCBIfam" id="NF002049">
    <property type="entry name" value="PRK00881.1"/>
    <property type="match status" value="1"/>
</dbReference>
<evidence type="ECO:0000256" key="4">
    <source>
        <dbReference type="ARBA" id="ARBA00022679"/>
    </source>
</evidence>
<dbReference type="Pfam" id="PF01808">
    <property type="entry name" value="AICARFT_IMPCHas"/>
    <property type="match status" value="1"/>
</dbReference>
<dbReference type="SMART" id="SM00798">
    <property type="entry name" value="AICARFT_IMPCHas"/>
    <property type="match status" value="1"/>
</dbReference>
<comment type="pathway">
    <text evidence="2">Purine metabolism; IMP biosynthesis via de novo pathway; 5-formamido-1-(5-phospho-D-ribosyl)imidazole-4-carboxamide from 5-amino-1-(5-phospho-D-ribosyl)imidazole-4-carboxamide (10-formyl THF route): step 1/1.</text>
</comment>
<keyword evidence="6" id="KW-0378">Hydrolase</keyword>
<dbReference type="InterPro" id="IPR016193">
    <property type="entry name" value="Cytidine_deaminase-like"/>
</dbReference>
<dbReference type="PROSITE" id="PS51855">
    <property type="entry name" value="MGS"/>
    <property type="match status" value="1"/>
</dbReference>
<evidence type="ECO:0000256" key="3">
    <source>
        <dbReference type="ARBA" id="ARBA00007667"/>
    </source>
</evidence>
<comment type="similarity">
    <text evidence="3">Belongs to the PurH family.</text>
</comment>
<evidence type="ECO:0000256" key="5">
    <source>
        <dbReference type="ARBA" id="ARBA00022755"/>
    </source>
</evidence>
<dbReference type="PANTHER" id="PTHR11692">
    <property type="entry name" value="BIFUNCTIONAL PURINE BIOSYNTHESIS PROTEIN PURH"/>
    <property type="match status" value="1"/>
</dbReference>
<gene>
    <name evidence="9" type="ORF">METZ01_LOCUS1725</name>
</gene>
<dbReference type="Gene3D" id="3.40.50.1380">
    <property type="entry name" value="Methylglyoxal synthase-like domain"/>
    <property type="match status" value="1"/>
</dbReference>
<evidence type="ECO:0000256" key="6">
    <source>
        <dbReference type="ARBA" id="ARBA00022801"/>
    </source>
</evidence>
<dbReference type="Gene3D" id="3.40.140.20">
    <property type="match status" value="2"/>
</dbReference>
<keyword evidence="4" id="KW-0808">Transferase</keyword>
<dbReference type="PIRSF" id="PIRSF000414">
    <property type="entry name" value="AICARFT_IMPCHas"/>
    <property type="match status" value="1"/>
</dbReference>
<name>A0A381N2Q8_9ZZZZ</name>
<evidence type="ECO:0000259" key="8">
    <source>
        <dbReference type="PROSITE" id="PS51855"/>
    </source>
</evidence>
<comment type="pathway">
    <text evidence="1">Purine metabolism; IMP biosynthesis via de novo pathway; IMP from 5-formamido-1-(5-phospho-D-ribosyl)imidazole-4-carboxamide: step 1/1.</text>
</comment>
<evidence type="ECO:0000256" key="2">
    <source>
        <dbReference type="ARBA" id="ARBA00004954"/>
    </source>
</evidence>
<sequence>MEDAGIRVTGIGDITGGGSVMDGRVKTLHPKIFGGILADRENTSHLTDLSDLGGLEIDLVVVNFYPFVLEAVEKNLDFSKAIEFIDIGGPSMVRAAAKNYHSVLPLCDPENYAEFIEEYEKSNGQISLEFRKKSASAVFAMTATYESAISNYFMKDEKSLPEIVNLNLSKSSNLRYGENPHQDAAFYLSEGQTETWHQHQGKILSYNNYADMESAFNIPQEFSNKACAIIKHANPCGFGLGENSKEAYLRAVTTDPVSYFGGIVGFNCEVNVETAEELIQPFLECIIAPSYSDEALEILKKKKNLRVISVGKKGLTDEFSIKSVAGGYLYQQKDFQQGELEKLEIVTEKIPSELEINAMQLGWKLVRNVKSNAIVFANSNQLLGVGAGQMSRIDSVKIAIQKVAEAGLNLQGATMASDAFFPFSDSIEIATRAGISTVVQPGGSIKDAEVINKANELGVAMVFTKIRHFLH</sequence>
<evidence type="ECO:0000256" key="7">
    <source>
        <dbReference type="ARBA" id="ARBA00023268"/>
    </source>
</evidence>
<keyword evidence="7" id="KW-0511">Multifunctional enzyme</keyword>
<dbReference type="UniPathway" id="UPA00074">
    <property type="reaction ID" value="UER00133"/>
</dbReference>
<dbReference type="InterPro" id="IPR024051">
    <property type="entry name" value="AICAR_Tfase_dup_dom_sf"/>
</dbReference>
<protein>
    <recommendedName>
        <fullName evidence="8">MGS-like domain-containing protein</fullName>
    </recommendedName>
</protein>
<keyword evidence="5" id="KW-0658">Purine biosynthesis</keyword>
<dbReference type="SMART" id="SM00851">
    <property type="entry name" value="MGS"/>
    <property type="match status" value="1"/>
</dbReference>
<dbReference type="SUPFAM" id="SSF52335">
    <property type="entry name" value="Methylglyoxal synthase-like"/>
    <property type="match status" value="1"/>
</dbReference>
<evidence type="ECO:0000313" key="9">
    <source>
        <dbReference type="EMBL" id="SUZ48871.1"/>
    </source>
</evidence>
<dbReference type="PANTHER" id="PTHR11692:SF0">
    <property type="entry name" value="BIFUNCTIONAL PURINE BIOSYNTHESIS PROTEIN ATIC"/>
    <property type="match status" value="1"/>
</dbReference>
<dbReference type="GO" id="GO:0005829">
    <property type="term" value="C:cytosol"/>
    <property type="evidence" value="ECO:0007669"/>
    <property type="project" value="TreeGrafter"/>
</dbReference>
<feature type="domain" description="MGS-like" evidence="8">
    <location>
        <begin position="1"/>
        <end position="107"/>
    </location>
</feature>
<dbReference type="GO" id="GO:0003937">
    <property type="term" value="F:IMP cyclohydrolase activity"/>
    <property type="evidence" value="ECO:0007669"/>
    <property type="project" value="InterPro"/>
</dbReference>
<dbReference type="FunFam" id="3.40.140.20:FF:000001">
    <property type="entry name" value="Bifunctional purine biosynthesis protein PurH"/>
    <property type="match status" value="1"/>
</dbReference>
<dbReference type="SUPFAM" id="SSF53927">
    <property type="entry name" value="Cytidine deaminase-like"/>
    <property type="match status" value="1"/>
</dbReference>
<dbReference type="InterPro" id="IPR011607">
    <property type="entry name" value="MGS-like_dom"/>
</dbReference>
<reference evidence="9" key="1">
    <citation type="submission" date="2018-05" db="EMBL/GenBank/DDBJ databases">
        <authorList>
            <person name="Lanie J.A."/>
            <person name="Ng W.-L."/>
            <person name="Kazmierczak K.M."/>
            <person name="Andrzejewski T.M."/>
            <person name="Davidsen T.M."/>
            <person name="Wayne K.J."/>
            <person name="Tettelin H."/>
            <person name="Glass J.I."/>
            <person name="Rusch D."/>
            <person name="Podicherti R."/>
            <person name="Tsui H.-C.T."/>
            <person name="Winkler M.E."/>
        </authorList>
    </citation>
    <scope>NUCLEOTIDE SEQUENCE</scope>
</reference>
<dbReference type="GO" id="GO:0004643">
    <property type="term" value="F:phosphoribosylaminoimidazolecarboxamide formyltransferase activity"/>
    <property type="evidence" value="ECO:0007669"/>
    <property type="project" value="InterPro"/>
</dbReference>
<dbReference type="AlphaFoldDB" id="A0A381N2Q8"/>
<dbReference type="EMBL" id="UINC01000090">
    <property type="protein sequence ID" value="SUZ48871.1"/>
    <property type="molecule type" value="Genomic_DNA"/>
</dbReference>
<dbReference type="CDD" id="cd01421">
    <property type="entry name" value="IMPCH"/>
    <property type="match status" value="1"/>
</dbReference>
<accession>A0A381N2Q8</accession>
<organism evidence="9">
    <name type="scientific">marine metagenome</name>
    <dbReference type="NCBI Taxonomy" id="408172"/>
    <lineage>
        <taxon>unclassified sequences</taxon>
        <taxon>metagenomes</taxon>
        <taxon>ecological metagenomes</taxon>
    </lineage>
</organism>